<proteinExistence type="predicted"/>
<comment type="subcellular location">
    <subcellularLocation>
        <location evidence="1">Cell membrane</location>
        <topology evidence="1">Multi-pass membrane protein</topology>
    </subcellularLocation>
</comment>
<feature type="transmembrane region" description="Helical" evidence="13">
    <location>
        <begin position="61"/>
        <end position="83"/>
    </location>
</feature>
<feature type="transmembrane region" description="Helical" evidence="13">
    <location>
        <begin position="27"/>
        <end position="49"/>
    </location>
</feature>
<dbReference type="InterPro" id="IPR052921">
    <property type="entry name" value="GPCR1_Superfamily_Member"/>
</dbReference>
<keyword evidence="5" id="KW-0552">Olfaction</keyword>
<organism evidence="16 17">
    <name type="scientific">Neogobius melanostomus</name>
    <name type="common">round goby</name>
    <dbReference type="NCBI Taxonomy" id="47308"/>
    <lineage>
        <taxon>Eukaryota</taxon>
        <taxon>Metazoa</taxon>
        <taxon>Chordata</taxon>
        <taxon>Craniata</taxon>
        <taxon>Vertebrata</taxon>
        <taxon>Euteleostomi</taxon>
        <taxon>Actinopterygii</taxon>
        <taxon>Neopterygii</taxon>
        <taxon>Teleostei</taxon>
        <taxon>Neoteleostei</taxon>
        <taxon>Acanthomorphata</taxon>
        <taxon>Gobiaria</taxon>
        <taxon>Gobiiformes</taxon>
        <taxon>Gobioidei</taxon>
        <taxon>Gobiidae</taxon>
        <taxon>Benthophilinae</taxon>
        <taxon>Neogobiini</taxon>
        <taxon>Neogobius</taxon>
    </lineage>
</organism>
<dbReference type="Pfam" id="PF13853">
    <property type="entry name" value="7tm_4"/>
    <property type="match status" value="1"/>
</dbReference>
<evidence type="ECO:0000256" key="6">
    <source>
        <dbReference type="ARBA" id="ARBA00022989"/>
    </source>
</evidence>
<keyword evidence="4 13" id="KW-0812">Transmembrane</keyword>
<keyword evidence="2" id="KW-1003">Cell membrane</keyword>
<keyword evidence="12" id="KW-0807">Transducer</keyword>
<sequence length="321" mass="35847">MCRVLLMCLMFSSCLEGLPLSDRSRMPVFTFFLVSYVFIMVANVGNIVLILSERSLHQPLYLLLCNLSINDIIGGTHIIPRLLSDMLRSPSERIISYPECVTQAFVTHVFATASHTVLMIMAFDRYVAICDPLRYSSIMSRKMLLKLMAFAWGVAIVLVSVLIGLSVRLTRCRALITNPYCDNASLFKLSCESTLINNIYGLLFTVLLLSASIGAMLLTYSRITMVCLSGRSSSLNRRALQTCSTHLLVYLLLLLSGVLVIVLHRFPQLAHYRKMAAILLFTVPGSVNPIIYGVQSREIRKSSKSHGFCHKKSITLITLTP</sequence>
<dbReference type="Gene3D" id="1.20.1070.10">
    <property type="entry name" value="Rhodopsin 7-helix transmembrane proteins"/>
    <property type="match status" value="1"/>
</dbReference>
<evidence type="ECO:0000256" key="12">
    <source>
        <dbReference type="ARBA" id="ARBA00023224"/>
    </source>
</evidence>
<dbReference type="InterPro" id="IPR000276">
    <property type="entry name" value="GPCR_Rhodpsn"/>
</dbReference>
<keyword evidence="14" id="KW-0732">Signal</keyword>
<reference evidence="16" key="2">
    <citation type="submission" date="2025-09" db="UniProtKB">
        <authorList>
            <consortium name="Ensembl"/>
        </authorList>
    </citation>
    <scope>IDENTIFICATION</scope>
</reference>
<keyword evidence="11" id="KW-0325">Glycoprotein</keyword>
<evidence type="ECO:0000256" key="3">
    <source>
        <dbReference type="ARBA" id="ARBA00022606"/>
    </source>
</evidence>
<evidence type="ECO:0000256" key="7">
    <source>
        <dbReference type="ARBA" id="ARBA00023040"/>
    </source>
</evidence>
<keyword evidence="10" id="KW-0675">Receptor</keyword>
<keyword evidence="3" id="KW-0716">Sensory transduction</keyword>
<feature type="transmembrane region" description="Helical" evidence="13">
    <location>
        <begin position="199"/>
        <end position="218"/>
    </location>
</feature>
<dbReference type="AlphaFoldDB" id="A0A8C6T6Z7"/>
<dbReference type="InterPro" id="IPR017452">
    <property type="entry name" value="GPCR_Rhodpsn_7TM"/>
</dbReference>
<keyword evidence="9" id="KW-1015">Disulfide bond</keyword>
<keyword evidence="8 13" id="KW-0472">Membrane</keyword>
<dbReference type="InterPro" id="IPR000725">
    <property type="entry name" value="Olfact_rcpt"/>
</dbReference>
<dbReference type="FunFam" id="1.20.1070.10:FF:000024">
    <property type="entry name" value="Olfactory receptor"/>
    <property type="match status" value="1"/>
</dbReference>
<dbReference type="SUPFAM" id="SSF81321">
    <property type="entry name" value="Family A G protein-coupled receptor-like"/>
    <property type="match status" value="1"/>
</dbReference>
<feature type="transmembrane region" description="Helical" evidence="13">
    <location>
        <begin position="275"/>
        <end position="294"/>
    </location>
</feature>
<evidence type="ECO:0000256" key="8">
    <source>
        <dbReference type="ARBA" id="ARBA00023136"/>
    </source>
</evidence>
<dbReference type="Proteomes" id="UP000694523">
    <property type="component" value="Unplaced"/>
</dbReference>
<feature type="transmembrane region" description="Helical" evidence="13">
    <location>
        <begin position="103"/>
        <end position="123"/>
    </location>
</feature>
<dbReference type="PRINTS" id="PR00245">
    <property type="entry name" value="OLFACTORYR"/>
</dbReference>
<dbReference type="PROSITE" id="PS50262">
    <property type="entry name" value="G_PROTEIN_RECEP_F1_2"/>
    <property type="match status" value="1"/>
</dbReference>
<evidence type="ECO:0000313" key="17">
    <source>
        <dbReference type="Proteomes" id="UP000694523"/>
    </source>
</evidence>
<feature type="transmembrane region" description="Helical" evidence="13">
    <location>
        <begin position="239"/>
        <end position="263"/>
    </location>
</feature>
<dbReference type="GO" id="GO:0004930">
    <property type="term" value="F:G protein-coupled receptor activity"/>
    <property type="evidence" value="ECO:0007669"/>
    <property type="project" value="UniProtKB-KW"/>
</dbReference>
<keyword evidence="17" id="KW-1185">Reference proteome</keyword>
<dbReference type="GO" id="GO:0005886">
    <property type="term" value="C:plasma membrane"/>
    <property type="evidence" value="ECO:0007669"/>
    <property type="project" value="UniProtKB-SubCell"/>
</dbReference>
<feature type="chain" id="PRO_5034275375" evidence="14">
    <location>
        <begin position="18"/>
        <end position="321"/>
    </location>
</feature>
<feature type="domain" description="G-protein coupled receptors family 1 profile" evidence="15">
    <location>
        <begin position="42"/>
        <end position="292"/>
    </location>
</feature>
<evidence type="ECO:0000256" key="14">
    <source>
        <dbReference type="SAM" id="SignalP"/>
    </source>
</evidence>
<evidence type="ECO:0000256" key="4">
    <source>
        <dbReference type="ARBA" id="ARBA00022692"/>
    </source>
</evidence>
<dbReference type="PANTHER" id="PTHR26451">
    <property type="entry name" value="G_PROTEIN_RECEP_F1_2 DOMAIN-CONTAINING PROTEIN"/>
    <property type="match status" value="1"/>
</dbReference>
<feature type="transmembrane region" description="Helical" evidence="13">
    <location>
        <begin position="144"/>
        <end position="165"/>
    </location>
</feature>
<keyword evidence="6 13" id="KW-1133">Transmembrane helix</keyword>
<protein>
    <submittedName>
        <fullName evidence="16">Odorant receptor, family F, subfamily 115, member 15</fullName>
    </submittedName>
</protein>
<evidence type="ECO:0000256" key="13">
    <source>
        <dbReference type="SAM" id="Phobius"/>
    </source>
</evidence>
<evidence type="ECO:0000313" key="16">
    <source>
        <dbReference type="Ensembl" id="ENSNMLP00000015609.1"/>
    </source>
</evidence>
<name>A0A8C6T6Z7_9GOBI</name>
<keyword evidence="7" id="KW-0297">G-protein coupled receptor</keyword>
<evidence type="ECO:0000256" key="9">
    <source>
        <dbReference type="ARBA" id="ARBA00023157"/>
    </source>
</evidence>
<dbReference type="GO" id="GO:0005549">
    <property type="term" value="F:odorant binding"/>
    <property type="evidence" value="ECO:0007669"/>
    <property type="project" value="TreeGrafter"/>
</dbReference>
<evidence type="ECO:0000256" key="11">
    <source>
        <dbReference type="ARBA" id="ARBA00023180"/>
    </source>
</evidence>
<evidence type="ECO:0000259" key="15">
    <source>
        <dbReference type="PROSITE" id="PS50262"/>
    </source>
</evidence>
<reference evidence="16" key="1">
    <citation type="submission" date="2025-08" db="UniProtKB">
        <authorList>
            <consortium name="Ensembl"/>
        </authorList>
    </citation>
    <scope>IDENTIFICATION</scope>
</reference>
<evidence type="ECO:0000256" key="1">
    <source>
        <dbReference type="ARBA" id="ARBA00004651"/>
    </source>
</evidence>
<dbReference type="PANTHER" id="PTHR26451:SF848">
    <property type="entry name" value="ODORANT RECEPTOR-RELATED"/>
    <property type="match status" value="1"/>
</dbReference>
<accession>A0A8C6T6Z7</accession>
<evidence type="ECO:0000256" key="10">
    <source>
        <dbReference type="ARBA" id="ARBA00023170"/>
    </source>
</evidence>
<dbReference type="GO" id="GO:0004984">
    <property type="term" value="F:olfactory receptor activity"/>
    <property type="evidence" value="ECO:0007669"/>
    <property type="project" value="InterPro"/>
</dbReference>
<dbReference type="PRINTS" id="PR00237">
    <property type="entry name" value="GPCRRHODOPSN"/>
</dbReference>
<evidence type="ECO:0000256" key="2">
    <source>
        <dbReference type="ARBA" id="ARBA00022475"/>
    </source>
</evidence>
<feature type="signal peptide" evidence="14">
    <location>
        <begin position="1"/>
        <end position="17"/>
    </location>
</feature>
<evidence type="ECO:0000256" key="5">
    <source>
        <dbReference type="ARBA" id="ARBA00022725"/>
    </source>
</evidence>
<dbReference type="Ensembl" id="ENSNMLT00000017544.1">
    <property type="protein sequence ID" value="ENSNMLP00000015609.1"/>
    <property type="gene ID" value="ENSNMLG00000010345.1"/>
</dbReference>